<comment type="catalytic activity">
    <reaction evidence="2">
        <text>a 3'-end 2',3'-cyclophospho-ribonucleotide-RNA + H2O = a 3'-end 2'-phospho-ribonucleotide-RNA + H(+)</text>
        <dbReference type="Rhea" id="RHEA:11828"/>
        <dbReference type="Rhea" id="RHEA-COMP:10464"/>
        <dbReference type="Rhea" id="RHEA-COMP:17353"/>
        <dbReference type="ChEBI" id="CHEBI:15377"/>
        <dbReference type="ChEBI" id="CHEBI:15378"/>
        <dbReference type="ChEBI" id="CHEBI:83064"/>
        <dbReference type="ChEBI" id="CHEBI:173113"/>
        <dbReference type="EC" id="3.1.4.58"/>
    </reaction>
</comment>
<comment type="caution">
    <text evidence="3">The sequence shown here is derived from an EMBL/GenBank/DDBJ whole genome shotgun (WGS) entry which is preliminary data.</text>
</comment>
<proteinExistence type="inferred from homology"/>
<dbReference type="Gene3D" id="3.90.1140.10">
    <property type="entry name" value="Cyclic phosphodiesterase"/>
    <property type="match status" value="1"/>
</dbReference>
<feature type="active site" description="Proton acceptor" evidence="2">
    <location>
        <position position="123"/>
    </location>
</feature>
<name>A0ABV7HI14_9GAMM</name>
<dbReference type="EMBL" id="JBHRSZ010000006">
    <property type="protein sequence ID" value="MFC3152301.1"/>
    <property type="molecule type" value="Genomic_DNA"/>
</dbReference>
<dbReference type="NCBIfam" id="TIGR02258">
    <property type="entry name" value="2_5_ligase"/>
    <property type="match status" value="1"/>
</dbReference>
<dbReference type="InterPro" id="IPR004175">
    <property type="entry name" value="RNA_CPDase"/>
</dbReference>
<protein>
    <recommendedName>
        <fullName evidence="2">RNA 2',3'-cyclic phosphodiesterase</fullName>
        <shortName evidence="2">RNA 2',3'-CPDase</shortName>
        <ecNumber evidence="2">3.1.4.58</ecNumber>
    </recommendedName>
</protein>
<evidence type="ECO:0000256" key="2">
    <source>
        <dbReference type="HAMAP-Rule" id="MF_01940"/>
    </source>
</evidence>
<dbReference type="Pfam" id="PF13563">
    <property type="entry name" value="2_5_RNA_ligase2"/>
    <property type="match status" value="1"/>
</dbReference>
<dbReference type="RefSeq" id="WP_386722228.1">
    <property type="nucleotide sequence ID" value="NZ_JBHRSZ010000006.1"/>
</dbReference>
<comment type="function">
    <text evidence="2">Hydrolyzes RNA 2',3'-cyclic phosphodiester to an RNA 2'-phosphomonoester.</text>
</comment>
<dbReference type="HAMAP" id="MF_01940">
    <property type="entry name" value="RNA_CPDase"/>
    <property type="match status" value="1"/>
</dbReference>
<dbReference type="Proteomes" id="UP001595476">
    <property type="component" value="Unassembled WGS sequence"/>
</dbReference>
<reference evidence="4" key="1">
    <citation type="journal article" date="2019" name="Int. J. Syst. Evol. Microbiol.">
        <title>The Global Catalogue of Microorganisms (GCM) 10K type strain sequencing project: providing services to taxonomists for standard genome sequencing and annotation.</title>
        <authorList>
            <consortium name="The Broad Institute Genomics Platform"/>
            <consortium name="The Broad Institute Genome Sequencing Center for Infectious Disease"/>
            <person name="Wu L."/>
            <person name="Ma J."/>
        </authorList>
    </citation>
    <scope>NUCLEOTIDE SEQUENCE [LARGE SCALE GENOMIC DNA]</scope>
    <source>
        <strain evidence="4">KCTC 52438</strain>
    </source>
</reference>
<accession>A0ABV7HI14</accession>
<evidence type="ECO:0000313" key="4">
    <source>
        <dbReference type="Proteomes" id="UP001595476"/>
    </source>
</evidence>
<dbReference type="SUPFAM" id="SSF55144">
    <property type="entry name" value="LigT-like"/>
    <property type="match status" value="1"/>
</dbReference>
<dbReference type="PANTHER" id="PTHR35561">
    <property type="entry name" value="RNA 2',3'-CYCLIC PHOSPHODIESTERASE"/>
    <property type="match status" value="1"/>
</dbReference>
<feature type="short sequence motif" description="HXTX 1" evidence="2">
    <location>
        <begin position="38"/>
        <end position="41"/>
    </location>
</feature>
<evidence type="ECO:0000256" key="1">
    <source>
        <dbReference type="ARBA" id="ARBA00022801"/>
    </source>
</evidence>
<gene>
    <name evidence="3" type="primary">thpR</name>
    <name evidence="3" type="ORF">ACFOEK_14795</name>
</gene>
<dbReference type="PANTHER" id="PTHR35561:SF1">
    <property type="entry name" value="RNA 2',3'-CYCLIC PHOSPHODIESTERASE"/>
    <property type="match status" value="1"/>
</dbReference>
<organism evidence="3 4">
    <name type="scientific">Litoribrevibacter euphylliae</name>
    <dbReference type="NCBI Taxonomy" id="1834034"/>
    <lineage>
        <taxon>Bacteria</taxon>
        <taxon>Pseudomonadati</taxon>
        <taxon>Pseudomonadota</taxon>
        <taxon>Gammaproteobacteria</taxon>
        <taxon>Oceanospirillales</taxon>
        <taxon>Oceanospirillaceae</taxon>
        <taxon>Litoribrevibacter</taxon>
    </lineage>
</organism>
<keyword evidence="4" id="KW-1185">Reference proteome</keyword>
<dbReference type="InterPro" id="IPR009097">
    <property type="entry name" value="Cyclic_Pdiesterase"/>
</dbReference>
<keyword evidence="1 2" id="KW-0378">Hydrolase</keyword>
<comment type="similarity">
    <text evidence="2">Belongs to the 2H phosphoesterase superfamily. ThpR family.</text>
</comment>
<sequence length="191" mass="22093">MSVLFLGLELSETIKADLASYLPTQSKHLRLVKPALFHITLHYFGEIERERVLHVLQQCNQSLICQPFELTMSSLGYFGKKQKPSVLWAGLDPCDALSNLHQALIPVMEACELEVDSRPYHPHITLARGRWRSNPLKKDLDILDAFYRQSFQPIQYRVNSFVLFESKVTEQGRSYPVIQRFNLKKCRLSES</sequence>
<feature type="short sequence motif" description="HXTX 2" evidence="2">
    <location>
        <begin position="123"/>
        <end position="126"/>
    </location>
</feature>
<feature type="active site" description="Proton donor" evidence="2">
    <location>
        <position position="38"/>
    </location>
</feature>
<dbReference type="EC" id="3.1.4.58" evidence="2"/>
<evidence type="ECO:0000313" key="3">
    <source>
        <dbReference type="EMBL" id="MFC3152301.1"/>
    </source>
</evidence>